<keyword evidence="3" id="KW-1185">Reference proteome</keyword>
<reference evidence="2" key="2">
    <citation type="submission" date="2021-03" db="UniProtKB">
        <authorList>
            <consortium name="EnsemblPlants"/>
        </authorList>
    </citation>
    <scope>IDENTIFICATION</scope>
</reference>
<reference evidence="2" key="1">
    <citation type="submission" date="2018-11" db="EMBL/GenBank/DDBJ databases">
        <authorList>
            <person name="Grassa J C."/>
        </authorList>
    </citation>
    <scope>NUCLEOTIDE SEQUENCE [LARGE SCALE GENOMIC DNA]</scope>
</reference>
<dbReference type="Pfam" id="PF13456">
    <property type="entry name" value="RVT_3"/>
    <property type="match status" value="1"/>
</dbReference>
<dbReference type="AlphaFoldDB" id="A0A803Q3U1"/>
<dbReference type="InterPro" id="IPR036397">
    <property type="entry name" value="RNaseH_sf"/>
</dbReference>
<dbReference type="EMBL" id="UZAU01000675">
    <property type="status" value="NOT_ANNOTATED_CDS"/>
    <property type="molecule type" value="Genomic_DNA"/>
</dbReference>
<dbReference type="Gramene" id="evm.model.07.1767">
    <property type="protein sequence ID" value="cds.evm.model.07.1767"/>
    <property type="gene ID" value="evm.TU.07.1767"/>
</dbReference>
<proteinExistence type="predicted"/>
<sequence>MGSGLSVSVLNDPCLSDVANPYVMFSLPGLVRKTVSSLMRMEVRESDTGIVLELFEEEVDVGSWYELDLGWYVARGSHGCLEDLGSTAVFEQVGWFGMECVVWDSDGRLLEALDVEKRCVLVMLCWAIWEARNALVWNKKASWPGIHAGNGAKHWIFPQVNSIKINVDVALFERENGFGFGFGVVARDSNDFLVEGCTTFLVGQVELEVAEAMRVREALSWIKGHHWQSVSLETDCLLVVQALRVTFSIISLFGHVIDDCKHLLVLLRNISVIFVKRSVNMVAHNFAKAAILYPDCRFSWSLF</sequence>
<dbReference type="Gene3D" id="3.30.420.10">
    <property type="entry name" value="Ribonuclease H-like superfamily/Ribonuclease H"/>
    <property type="match status" value="1"/>
</dbReference>
<dbReference type="CDD" id="cd06222">
    <property type="entry name" value="RNase_H_like"/>
    <property type="match status" value="1"/>
</dbReference>
<accession>A0A803Q3U1</accession>
<dbReference type="Proteomes" id="UP000596661">
    <property type="component" value="Chromosome 7"/>
</dbReference>
<dbReference type="InterPro" id="IPR052929">
    <property type="entry name" value="RNase_H-like_EbsB-rel"/>
</dbReference>
<organism evidence="2 3">
    <name type="scientific">Cannabis sativa</name>
    <name type="common">Hemp</name>
    <name type="synonym">Marijuana</name>
    <dbReference type="NCBI Taxonomy" id="3483"/>
    <lineage>
        <taxon>Eukaryota</taxon>
        <taxon>Viridiplantae</taxon>
        <taxon>Streptophyta</taxon>
        <taxon>Embryophyta</taxon>
        <taxon>Tracheophyta</taxon>
        <taxon>Spermatophyta</taxon>
        <taxon>Magnoliopsida</taxon>
        <taxon>eudicotyledons</taxon>
        <taxon>Gunneridae</taxon>
        <taxon>Pentapetalae</taxon>
        <taxon>rosids</taxon>
        <taxon>fabids</taxon>
        <taxon>Rosales</taxon>
        <taxon>Cannabaceae</taxon>
        <taxon>Cannabis</taxon>
    </lineage>
</organism>
<dbReference type="GO" id="GO:0004523">
    <property type="term" value="F:RNA-DNA hybrid ribonuclease activity"/>
    <property type="evidence" value="ECO:0007669"/>
    <property type="project" value="InterPro"/>
</dbReference>
<name>A0A803Q3U1_CANSA</name>
<dbReference type="PANTHER" id="PTHR47074:SF11">
    <property type="entry name" value="REVERSE TRANSCRIPTASE-LIKE PROTEIN"/>
    <property type="match status" value="1"/>
</dbReference>
<dbReference type="EnsemblPlants" id="evm.model.07.1767">
    <property type="protein sequence ID" value="cds.evm.model.07.1767"/>
    <property type="gene ID" value="evm.TU.07.1767"/>
</dbReference>
<dbReference type="PANTHER" id="PTHR47074">
    <property type="entry name" value="BNAC02G40300D PROTEIN"/>
    <property type="match status" value="1"/>
</dbReference>
<evidence type="ECO:0000313" key="2">
    <source>
        <dbReference type="EnsemblPlants" id="cds.evm.model.07.1767"/>
    </source>
</evidence>
<feature type="domain" description="RNase H type-1" evidence="1">
    <location>
        <begin position="173"/>
        <end position="290"/>
    </location>
</feature>
<evidence type="ECO:0000259" key="1">
    <source>
        <dbReference type="Pfam" id="PF13456"/>
    </source>
</evidence>
<dbReference type="InterPro" id="IPR044730">
    <property type="entry name" value="RNase_H-like_dom_plant"/>
</dbReference>
<dbReference type="GO" id="GO:0003676">
    <property type="term" value="F:nucleic acid binding"/>
    <property type="evidence" value="ECO:0007669"/>
    <property type="project" value="InterPro"/>
</dbReference>
<evidence type="ECO:0000313" key="3">
    <source>
        <dbReference type="Proteomes" id="UP000596661"/>
    </source>
</evidence>
<protein>
    <recommendedName>
        <fullName evidence="1">RNase H type-1 domain-containing protein</fullName>
    </recommendedName>
</protein>
<dbReference type="InterPro" id="IPR002156">
    <property type="entry name" value="RNaseH_domain"/>
</dbReference>